<feature type="signal peptide" evidence="1">
    <location>
        <begin position="1"/>
        <end position="20"/>
    </location>
</feature>
<dbReference type="Proteomes" id="UP000580250">
    <property type="component" value="Unassembled WGS sequence"/>
</dbReference>
<name>A0A6V7VEH5_MELEN</name>
<protein>
    <submittedName>
        <fullName evidence="2">Uncharacterized protein</fullName>
    </submittedName>
</protein>
<dbReference type="EMBL" id="CAJEWN010000216">
    <property type="protein sequence ID" value="CAD2173350.1"/>
    <property type="molecule type" value="Genomic_DNA"/>
</dbReference>
<sequence>MSPFFSLFLFLLFCISNNETAKILFTFYHDRGSHFGSMLPLMEKLASNGHSVFVLDTIFSTNKSKLINYHRAQLPQDDEGEEAKKAFADFFWYETDSSVTLDEFFEHGDNKIGILMINHTEKIISSLVLSQHNHSVFVLWTFSSQPPPSVKTKNINIILSPLPEHKNEDKFNAEYIWNKTVGNALEQALIPVNMGGNEDMGQLLEIHQSKVVEIINSDWDLIIIDDLFWTFGFALTTLKHRLWEKNGGGGGGKETKSIIYSTAGQTLLSAESIKSTGRDWVSKSPLFPFIPTDKNDAYTPRRFTHRLHALFENGAEYILMNWIVEQFLMPKYCSFCCSKFYLERIIYS</sequence>
<feature type="chain" id="PRO_5027542514" evidence="1">
    <location>
        <begin position="21"/>
        <end position="348"/>
    </location>
</feature>
<accession>A0A6V7VEH5</accession>
<keyword evidence="1" id="KW-0732">Signal</keyword>
<comment type="caution">
    <text evidence="2">The sequence shown here is derived from an EMBL/GenBank/DDBJ whole genome shotgun (WGS) entry which is preliminary data.</text>
</comment>
<reference evidence="2 3" key="1">
    <citation type="submission" date="2020-08" db="EMBL/GenBank/DDBJ databases">
        <authorList>
            <person name="Koutsovoulos G."/>
            <person name="Danchin GJ E."/>
        </authorList>
    </citation>
    <scope>NUCLEOTIDE SEQUENCE [LARGE SCALE GENOMIC DNA]</scope>
</reference>
<dbReference type="OrthoDB" id="5835829at2759"/>
<evidence type="ECO:0000256" key="1">
    <source>
        <dbReference type="SAM" id="SignalP"/>
    </source>
</evidence>
<organism evidence="2 3">
    <name type="scientific">Meloidogyne enterolobii</name>
    <name type="common">Root-knot nematode worm</name>
    <name type="synonym">Meloidogyne mayaguensis</name>
    <dbReference type="NCBI Taxonomy" id="390850"/>
    <lineage>
        <taxon>Eukaryota</taxon>
        <taxon>Metazoa</taxon>
        <taxon>Ecdysozoa</taxon>
        <taxon>Nematoda</taxon>
        <taxon>Chromadorea</taxon>
        <taxon>Rhabditida</taxon>
        <taxon>Tylenchina</taxon>
        <taxon>Tylenchomorpha</taxon>
        <taxon>Tylenchoidea</taxon>
        <taxon>Meloidogynidae</taxon>
        <taxon>Meloidogyninae</taxon>
        <taxon>Meloidogyne</taxon>
    </lineage>
</organism>
<proteinExistence type="predicted"/>
<dbReference type="AlphaFoldDB" id="A0A6V7VEH5"/>
<gene>
    <name evidence="2" type="ORF">MENT_LOCUS24952</name>
</gene>
<evidence type="ECO:0000313" key="2">
    <source>
        <dbReference type="EMBL" id="CAD2173350.1"/>
    </source>
</evidence>
<evidence type="ECO:0000313" key="3">
    <source>
        <dbReference type="Proteomes" id="UP000580250"/>
    </source>
</evidence>